<protein>
    <submittedName>
        <fullName evidence="1">Uncharacterized protein</fullName>
    </submittedName>
</protein>
<keyword evidence="2" id="KW-1185">Reference proteome</keyword>
<dbReference type="EMBL" id="CM056809">
    <property type="protein sequence ID" value="KAJ8647685.1"/>
    <property type="molecule type" value="Genomic_DNA"/>
</dbReference>
<sequence length="85" mass="9869">MEDEERRFWKLRGFFGEKRKCLVKMAKDFTAGDGRVLGFLLCRRRFESYDLVGVAKDVREVAGIGGEVSGMSERDPYDCRITKRK</sequence>
<proteinExistence type="predicted"/>
<organism evidence="1 2">
    <name type="scientific">Persea americana</name>
    <name type="common">Avocado</name>
    <dbReference type="NCBI Taxonomy" id="3435"/>
    <lineage>
        <taxon>Eukaryota</taxon>
        <taxon>Viridiplantae</taxon>
        <taxon>Streptophyta</taxon>
        <taxon>Embryophyta</taxon>
        <taxon>Tracheophyta</taxon>
        <taxon>Spermatophyta</taxon>
        <taxon>Magnoliopsida</taxon>
        <taxon>Magnoliidae</taxon>
        <taxon>Laurales</taxon>
        <taxon>Lauraceae</taxon>
        <taxon>Persea</taxon>
    </lineage>
</organism>
<comment type="caution">
    <text evidence="1">The sequence shown here is derived from an EMBL/GenBank/DDBJ whole genome shotgun (WGS) entry which is preliminary data.</text>
</comment>
<gene>
    <name evidence="1" type="ORF">MRB53_000708</name>
</gene>
<dbReference type="Proteomes" id="UP001234297">
    <property type="component" value="Chromosome 1"/>
</dbReference>
<reference evidence="1 2" key="1">
    <citation type="journal article" date="2022" name="Hortic Res">
        <title>A haplotype resolved chromosomal level avocado genome allows analysis of novel avocado genes.</title>
        <authorList>
            <person name="Nath O."/>
            <person name="Fletcher S.J."/>
            <person name="Hayward A."/>
            <person name="Shaw L.M."/>
            <person name="Masouleh A.K."/>
            <person name="Furtado A."/>
            <person name="Henry R.J."/>
            <person name="Mitter N."/>
        </authorList>
    </citation>
    <scope>NUCLEOTIDE SEQUENCE [LARGE SCALE GENOMIC DNA]</scope>
    <source>
        <strain evidence="2">cv. Hass</strain>
    </source>
</reference>
<accession>A0ACC2MPV5</accession>
<evidence type="ECO:0000313" key="2">
    <source>
        <dbReference type="Proteomes" id="UP001234297"/>
    </source>
</evidence>
<name>A0ACC2MPV5_PERAE</name>
<evidence type="ECO:0000313" key="1">
    <source>
        <dbReference type="EMBL" id="KAJ8647685.1"/>
    </source>
</evidence>